<dbReference type="Gene3D" id="1.25.40.10">
    <property type="entry name" value="Tetratricopeptide repeat domain"/>
    <property type="match status" value="2"/>
</dbReference>
<dbReference type="Proteomes" id="UP001153069">
    <property type="component" value="Unassembled WGS sequence"/>
</dbReference>
<dbReference type="GO" id="GO:0031145">
    <property type="term" value="P:anaphase-promoting complex-dependent catabolic process"/>
    <property type="evidence" value="ECO:0007669"/>
    <property type="project" value="TreeGrafter"/>
</dbReference>
<evidence type="ECO:0000313" key="9">
    <source>
        <dbReference type="EMBL" id="CAB9496340.1"/>
    </source>
</evidence>
<dbReference type="SUPFAM" id="SSF81901">
    <property type="entry name" value="HCP-like"/>
    <property type="match status" value="1"/>
</dbReference>
<dbReference type="InterPro" id="IPR011990">
    <property type="entry name" value="TPR-like_helical_dom_sf"/>
</dbReference>
<feature type="repeat" description="TPR" evidence="7">
    <location>
        <begin position="601"/>
        <end position="634"/>
    </location>
</feature>
<feature type="compositionally biased region" description="Low complexity" evidence="8">
    <location>
        <begin position="119"/>
        <end position="130"/>
    </location>
</feature>
<gene>
    <name evidence="9" type="ORF">SEMRO_4_G003150.1</name>
</gene>
<evidence type="ECO:0000256" key="8">
    <source>
        <dbReference type="SAM" id="MobiDB-lite"/>
    </source>
</evidence>
<keyword evidence="1" id="KW-0132">Cell division</keyword>
<keyword evidence="10" id="KW-1185">Reference proteome</keyword>
<protein>
    <submittedName>
        <fullName evidence="9">Cycle protein 16 homolog</fullName>
    </submittedName>
</protein>
<dbReference type="EMBL" id="CAICTM010000004">
    <property type="protein sequence ID" value="CAB9496340.1"/>
    <property type="molecule type" value="Genomic_DNA"/>
</dbReference>
<evidence type="ECO:0000256" key="3">
    <source>
        <dbReference type="ARBA" id="ARBA00022776"/>
    </source>
</evidence>
<evidence type="ECO:0000256" key="4">
    <source>
        <dbReference type="ARBA" id="ARBA00022786"/>
    </source>
</evidence>
<dbReference type="GO" id="GO:0016567">
    <property type="term" value="P:protein ubiquitination"/>
    <property type="evidence" value="ECO:0007669"/>
    <property type="project" value="TreeGrafter"/>
</dbReference>
<dbReference type="InterPro" id="IPR013105">
    <property type="entry name" value="TPR_2"/>
</dbReference>
<name>A0A9N8D9D4_9STRA</name>
<dbReference type="InterPro" id="IPR019734">
    <property type="entry name" value="TPR_rpt"/>
</dbReference>
<dbReference type="AlphaFoldDB" id="A0A9N8D9D4"/>
<keyword evidence="6" id="KW-0131">Cell cycle</keyword>
<dbReference type="GO" id="GO:0051301">
    <property type="term" value="P:cell division"/>
    <property type="evidence" value="ECO:0007669"/>
    <property type="project" value="UniProtKB-KW"/>
</dbReference>
<keyword evidence="3" id="KW-0498">Mitosis</keyword>
<evidence type="ECO:0000256" key="7">
    <source>
        <dbReference type="PROSITE-ProRule" id="PRU00339"/>
    </source>
</evidence>
<dbReference type="Pfam" id="PF07719">
    <property type="entry name" value="TPR_2"/>
    <property type="match status" value="1"/>
</dbReference>
<dbReference type="PANTHER" id="PTHR12558:SF9">
    <property type="entry name" value="CELL DIVISION CYCLE PROTEIN 16 HOMOLOG"/>
    <property type="match status" value="1"/>
</dbReference>
<dbReference type="PANTHER" id="PTHR12558">
    <property type="entry name" value="CELL DIVISION CYCLE 16,23,27"/>
    <property type="match status" value="1"/>
</dbReference>
<accession>A0A9N8D9D4</accession>
<dbReference type="PROSITE" id="PS50005">
    <property type="entry name" value="TPR"/>
    <property type="match status" value="5"/>
</dbReference>
<feature type="region of interest" description="Disordered" evidence="8">
    <location>
        <begin position="843"/>
        <end position="911"/>
    </location>
</feature>
<keyword evidence="2" id="KW-0677">Repeat</keyword>
<reference evidence="9" key="1">
    <citation type="submission" date="2020-06" db="EMBL/GenBank/DDBJ databases">
        <authorList>
            <consortium name="Plant Systems Biology data submission"/>
        </authorList>
    </citation>
    <scope>NUCLEOTIDE SEQUENCE</scope>
    <source>
        <strain evidence="9">D6</strain>
    </source>
</reference>
<dbReference type="OrthoDB" id="10006270at2759"/>
<feature type="repeat" description="TPR" evidence="7">
    <location>
        <begin position="311"/>
        <end position="344"/>
    </location>
</feature>
<evidence type="ECO:0000256" key="2">
    <source>
        <dbReference type="ARBA" id="ARBA00022737"/>
    </source>
</evidence>
<feature type="region of interest" description="Disordered" evidence="8">
    <location>
        <begin position="1"/>
        <end position="143"/>
    </location>
</feature>
<dbReference type="GO" id="GO:0045842">
    <property type="term" value="P:positive regulation of mitotic metaphase/anaphase transition"/>
    <property type="evidence" value="ECO:0007669"/>
    <property type="project" value="TreeGrafter"/>
</dbReference>
<proteinExistence type="predicted"/>
<comment type="caution">
    <text evidence="9">The sequence shown here is derived from an EMBL/GenBank/DDBJ whole genome shotgun (WGS) entry which is preliminary data.</text>
</comment>
<feature type="compositionally biased region" description="Polar residues" evidence="8">
    <location>
        <begin position="20"/>
        <end position="30"/>
    </location>
</feature>
<feature type="repeat" description="TPR" evidence="7">
    <location>
        <begin position="635"/>
        <end position="668"/>
    </location>
</feature>
<dbReference type="GO" id="GO:0005737">
    <property type="term" value="C:cytoplasm"/>
    <property type="evidence" value="ECO:0007669"/>
    <property type="project" value="TreeGrafter"/>
</dbReference>
<evidence type="ECO:0000313" key="10">
    <source>
        <dbReference type="Proteomes" id="UP001153069"/>
    </source>
</evidence>
<dbReference type="SMART" id="SM00028">
    <property type="entry name" value="TPR"/>
    <property type="match status" value="6"/>
</dbReference>
<evidence type="ECO:0000256" key="1">
    <source>
        <dbReference type="ARBA" id="ARBA00022618"/>
    </source>
</evidence>
<dbReference type="GO" id="GO:0005680">
    <property type="term" value="C:anaphase-promoting complex"/>
    <property type="evidence" value="ECO:0007669"/>
    <property type="project" value="TreeGrafter"/>
</dbReference>
<keyword evidence="5 7" id="KW-0802">TPR repeat</keyword>
<feature type="repeat" description="TPR" evidence="7">
    <location>
        <begin position="791"/>
        <end position="824"/>
    </location>
</feature>
<feature type="compositionally biased region" description="Low complexity" evidence="8">
    <location>
        <begin position="10"/>
        <end position="19"/>
    </location>
</feature>
<dbReference type="Pfam" id="PF13181">
    <property type="entry name" value="TPR_8"/>
    <property type="match status" value="1"/>
</dbReference>
<feature type="repeat" description="TPR" evidence="7">
    <location>
        <begin position="757"/>
        <end position="790"/>
    </location>
</feature>
<feature type="compositionally biased region" description="Polar residues" evidence="8">
    <location>
        <begin position="881"/>
        <end position="893"/>
    </location>
</feature>
<dbReference type="Pfam" id="PF12895">
    <property type="entry name" value="ANAPC3"/>
    <property type="match status" value="1"/>
</dbReference>
<evidence type="ECO:0000256" key="5">
    <source>
        <dbReference type="ARBA" id="ARBA00022803"/>
    </source>
</evidence>
<keyword evidence="4" id="KW-0833">Ubl conjugation pathway</keyword>
<organism evidence="9 10">
    <name type="scientific">Seminavis robusta</name>
    <dbReference type="NCBI Taxonomy" id="568900"/>
    <lineage>
        <taxon>Eukaryota</taxon>
        <taxon>Sar</taxon>
        <taxon>Stramenopiles</taxon>
        <taxon>Ochrophyta</taxon>
        <taxon>Bacillariophyta</taxon>
        <taxon>Bacillariophyceae</taxon>
        <taxon>Bacillariophycidae</taxon>
        <taxon>Naviculales</taxon>
        <taxon>Naviculaceae</taxon>
        <taxon>Seminavis</taxon>
    </lineage>
</organism>
<dbReference type="SUPFAM" id="SSF48452">
    <property type="entry name" value="TPR-like"/>
    <property type="match status" value="1"/>
</dbReference>
<evidence type="ECO:0000256" key="6">
    <source>
        <dbReference type="ARBA" id="ARBA00023306"/>
    </source>
</evidence>
<sequence>MTEPTPVPTSSNSNSNSNNAVDSSLESPNFVSGAGGQNLFPIEPSPAAHSTTQWSPAAGGAQSASRRPPRRFFEASGDGSTTARRLKHPADQQQQHAHWAKEEFLSSFPTGPSRAGSITNTGSTTNNTNEEMTDDNGMATSNDKSAIIDGIDTQVLGTMTKNALGTASHSQLPSTAVFYASLLYSKTNSQQDCFLYAQALSRNGESKRCVRLLEQAGLLDHPGIAHTTINTNKSPSMYMEAVLLAAEALSALVEWQSVLELLEDVCHAWGNHESAHSAVGAPQPLEDDDDLAWQSFFQRHEHSEGYLHPVSRLCLWRGRAYAETGHPQRAALYWKRAIQMDPKCVQALDFLLERSVVTPREAFQIIQSLTMDESMEWLRLMYLARIDLSPQDETGGTTAEAVAQQQSIDVHNASSLSRGMTPKSAFGMMNEDHPYLDASSIQMASPFMLATPKENPVTSSAVGSNLRGILSTGGGNKTNAAVHFDYSTTVDDNAGRDDEQEKMATTKAKSTIQQSVDDAFAKLWHVHKLDQSPEVLAMAARRAYRRYDLKSALAHCQHLASIDPLCQAAGYVYIATLAALGHKRHLFRLAHEWVAASPKSARAWFAVGSYYFCCERFHVAQRHFCRATRLDPHCTEAWIAFGCSFAACDESDQALASFRAAQRISPGEYASLLYMGMEYLRTNHLVLAQYFLNAACKASGGDPLCLNELGVLAMHRSDYTSAIRWFSRGLGACVHTDGQQQKSVEESIQLCQEKHWEATIFNLGQCYRKTRRFSEAAHCFERCIALSPEKCSGYSALGFTKHLMGNLDEAIDSYHQALGCKPEDPFSTEMLNKALQEALSATFSSPEDENTMPTHHNLHPGNSSNTPYRFGNDTSTDHDQSSLSKDYTGTSMMSDDGANLSVESDVDMSLA</sequence>